<reference evidence="2" key="1">
    <citation type="submission" date="2019-04" db="EMBL/GenBank/DDBJ databases">
        <title>Whole genome sequencing of oral phylogroup 2 treponemes.</title>
        <authorList>
            <person name="Chan Y."/>
            <person name="Zeng H.H."/>
            <person name="Yu X.L."/>
            <person name="Leung W.K."/>
            <person name="Watt R.M."/>
        </authorList>
    </citation>
    <scope>NUCLEOTIDE SEQUENCE</scope>
    <source>
        <strain evidence="2">OMZ 835</strain>
        <strain evidence="1">OMZ 847</strain>
    </source>
</reference>
<evidence type="ECO:0000313" key="2">
    <source>
        <dbReference type="EMBL" id="UTY34351.1"/>
    </source>
</evidence>
<protein>
    <submittedName>
        <fullName evidence="2">Uncharacterized protein</fullName>
    </submittedName>
</protein>
<proteinExistence type="predicted"/>
<dbReference type="EMBL" id="CP038804">
    <property type="protein sequence ID" value="UTY34351.1"/>
    <property type="molecule type" value="Genomic_DNA"/>
</dbReference>
<evidence type="ECO:0000313" key="3">
    <source>
        <dbReference type="Proteomes" id="UP001058682"/>
    </source>
</evidence>
<dbReference type="AlphaFoldDB" id="A0AAE9SJX2"/>
<evidence type="ECO:0000313" key="4">
    <source>
        <dbReference type="Proteomes" id="UP001059401"/>
    </source>
</evidence>
<sequence>MPQMTKGGKFVFGKSLIRQDGTVQLPAQAIKEYNITADTKIYLFTGSKKTGGFCITRKGLLEPSTLGHILTDNPNLQNYTSGCGEFIKYKGRSYCWIDISETGSIHLTKEMMDFLDIKHGMYLLSIRSSNIAFTMGAKGPLIEKADNYDGFIPEF</sequence>
<name>A0AAE9SJX2_9SPIR</name>
<dbReference type="EMBL" id="CP038802">
    <property type="protein sequence ID" value="UTY29488.1"/>
    <property type="molecule type" value="Genomic_DNA"/>
</dbReference>
<dbReference type="Proteomes" id="UP001059401">
    <property type="component" value="Chromosome"/>
</dbReference>
<dbReference type="Proteomes" id="UP001058682">
    <property type="component" value="Chromosome"/>
</dbReference>
<keyword evidence="4" id="KW-1185">Reference proteome</keyword>
<dbReference type="RefSeq" id="WP_255805157.1">
    <property type="nucleotide sequence ID" value="NZ_CP038802.1"/>
</dbReference>
<organism evidence="2 3">
    <name type="scientific">Treponema putidum</name>
    <dbReference type="NCBI Taxonomy" id="221027"/>
    <lineage>
        <taxon>Bacteria</taxon>
        <taxon>Pseudomonadati</taxon>
        <taxon>Spirochaetota</taxon>
        <taxon>Spirochaetia</taxon>
        <taxon>Spirochaetales</taxon>
        <taxon>Treponemataceae</taxon>
        <taxon>Treponema</taxon>
    </lineage>
</organism>
<evidence type="ECO:0000313" key="1">
    <source>
        <dbReference type="EMBL" id="UTY29488.1"/>
    </source>
</evidence>
<accession>A0AAE9SJX2</accession>
<gene>
    <name evidence="2" type="ORF">E4N74_10320</name>
    <name evidence="1" type="ORF">E4N76_11335</name>
</gene>